<sequence length="536" mass="55654">MTRPWDRAARGLWLRGTVALLALLALGIGTACLSGPWRGLVATGHTVDGTPVTVVRPATLDAPAPVVVVVPGFAGSRQLMRGYTLALARAGSIAVVYDALGHGRNPRPLPGDLLDPEGATRFLLEELGRVAAFARALPEGDGRLGLVGHSMASNLVVLQARRDPSVVATVAVSMYAPAVGPDGPGTLLILDGEYESGFLHAEGLKAVGMVSGADPPRAGVTYGRFGDGTARRFDLVPGAEHVGILFAPDALAATVAWLDRAFGRVDGDGGVTEATPASPARRPWILLLLAAIVALGWPLAALLPRVTERPAGPGLRWRELLPVALAPALLTPVILWPLPTDLLPILTGDDLAAHFLVYGLVTALGAGVILRRRRRRGEVPPVPAPAPAPVRWGALAASIGAVAAYAIVSQTLVLDGVLMAFVPTDARLAMLPWLVAGVLPFFVVDAWLIRGPGRRTGAGLVTRGLFLASVGVAIALETERLFFMIVLMPTLVAALLTNGLFARFAIARTGHPLAGAVPAALAVAWTIAAAFPMVSG</sequence>
<evidence type="ECO:0000256" key="2">
    <source>
        <dbReference type="SAM" id="Phobius"/>
    </source>
</evidence>
<comment type="similarity">
    <text evidence="1">Belongs to the AB hydrolase superfamily. FUS2 hydrolase family.</text>
</comment>
<accession>A0A7W6REU9</accession>
<feature type="transmembrane region" description="Helical" evidence="2">
    <location>
        <begin position="482"/>
        <end position="501"/>
    </location>
</feature>
<organism evidence="4 5">
    <name type="scientific">Roseospira visakhapatnamensis</name>
    <dbReference type="NCBI Taxonomy" id="390880"/>
    <lineage>
        <taxon>Bacteria</taxon>
        <taxon>Pseudomonadati</taxon>
        <taxon>Pseudomonadota</taxon>
        <taxon>Alphaproteobacteria</taxon>
        <taxon>Rhodospirillales</taxon>
        <taxon>Rhodospirillaceae</taxon>
        <taxon>Roseospira</taxon>
    </lineage>
</organism>
<keyword evidence="5" id="KW-1185">Reference proteome</keyword>
<feature type="transmembrane region" description="Helical" evidence="2">
    <location>
        <begin position="351"/>
        <end position="370"/>
    </location>
</feature>
<dbReference type="InterPro" id="IPR000073">
    <property type="entry name" value="AB_hydrolase_1"/>
</dbReference>
<feature type="transmembrane region" description="Helical" evidence="2">
    <location>
        <begin position="428"/>
        <end position="448"/>
    </location>
</feature>
<evidence type="ECO:0000259" key="3">
    <source>
        <dbReference type="Pfam" id="PF00561"/>
    </source>
</evidence>
<protein>
    <recommendedName>
        <fullName evidence="3">AB hydrolase-1 domain-containing protein</fullName>
    </recommendedName>
</protein>
<dbReference type="InterPro" id="IPR050261">
    <property type="entry name" value="FrsA_esterase"/>
</dbReference>
<dbReference type="Proteomes" id="UP000554286">
    <property type="component" value="Unassembled WGS sequence"/>
</dbReference>
<evidence type="ECO:0000313" key="5">
    <source>
        <dbReference type="Proteomes" id="UP000554286"/>
    </source>
</evidence>
<dbReference type="EMBL" id="JACIGK010000023">
    <property type="protein sequence ID" value="MBB4267250.1"/>
    <property type="molecule type" value="Genomic_DNA"/>
</dbReference>
<dbReference type="AlphaFoldDB" id="A0A7W6REU9"/>
<feature type="transmembrane region" description="Helical" evidence="2">
    <location>
        <begin position="513"/>
        <end position="534"/>
    </location>
</feature>
<keyword evidence="2" id="KW-1133">Transmembrane helix</keyword>
<gene>
    <name evidence="4" type="ORF">GGD89_002891</name>
</gene>
<dbReference type="Pfam" id="PF00561">
    <property type="entry name" value="Abhydrolase_1"/>
    <property type="match status" value="1"/>
</dbReference>
<keyword evidence="2" id="KW-0472">Membrane</keyword>
<feature type="transmembrane region" description="Helical" evidence="2">
    <location>
        <begin position="390"/>
        <end position="408"/>
    </location>
</feature>
<feature type="transmembrane region" description="Helical" evidence="2">
    <location>
        <begin position="284"/>
        <end position="307"/>
    </location>
</feature>
<proteinExistence type="inferred from homology"/>
<evidence type="ECO:0000256" key="1">
    <source>
        <dbReference type="ARBA" id="ARBA00038115"/>
    </source>
</evidence>
<keyword evidence="2" id="KW-0812">Transmembrane</keyword>
<dbReference type="PROSITE" id="PS51257">
    <property type="entry name" value="PROKAR_LIPOPROTEIN"/>
    <property type="match status" value="1"/>
</dbReference>
<dbReference type="InterPro" id="IPR029058">
    <property type="entry name" value="AB_hydrolase_fold"/>
</dbReference>
<feature type="transmembrane region" description="Helical" evidence="2">
    <location>
        <begin position="319"/>
        <end position="339"/>
    </location>
</feature>
<feature type="domain" description="AB hydrolase-1" evidence="3">
    <location>
        <begin position="65"/>
        <end position="172"/>
    </location>
</feature>
<evidence type="ECO:0000313" key="4">
    <source>
        <dbReference type="EMBL" id="MBB4267250.1"/>
    </source>
</evidence>
<dbReference type="Gene3D" id="3.40.50.1820">
    <property type="entry name" value="alpha/beta hydrolase"/>
    <property type="match status" value="1"/>
</dbReference>
<reference evidence="4 5" key="1">
    <citation type="submission" date="2020-08" db="EMBL/GenBank/DDBJ databases">
        <title>Genome sequencing of Purple Non-Sulfur Bacteria from various extreme environments.</title>
        <authorList>
            <person name="Mayer M."/>
        </authorList>
    </citation>
    <scope>NUCLEOTIDE SEQUENCE [LARGE SCALE GENOMIC DNA]</scope>
    <source>
        <strain evidence="4 5">JA131</strain>
    </source>
</reference>
<comment type="caution">
    <text evidence="4">The sequence shown here is derived from an EMBL/GenBank/DDBJ whole genome shotgun (WGS) entry which is preliminary data.</text>
</comment>
<dbReference type="RefSeq" id="WP_184046455.1">
    <property type="nucleotide sequence ID" value="NZ_JACIGK010000023.1"/>
</dbReference>
<dbReference type="SUPFAM" id="SSF53474">
    <property type="entry name" value="alpha/beta-Hydrolases"/>
    <property type="match status" value="1"/>
</dbReference>
<dbReference type="PANTHER" id="PTHR22946">
    <property type="entry name" value="DIENELACTONE HYDROLASE DOMAIN-CONTAINING PROTEIN-RELATED"/>
    <property type="match status" value="1"/>
</dbReference>
<name>A0A7W6REU9_9PROT</name>
<feature type="transmembrane region" description="Helical" evidence="2">
    <location>
        <begin position="460"/>
        <end position="476"/>
    </location>
</feature>